<proteinExistence type="predicted"/>
<dbReference type="InterPro" id="IPR046521">
    <property type="entry name" value="DUF6698"/>
</dbReference>
<feature type="region of interest" description="Disordered" evidence="1">
    <location>
        <begin position="1"/>
        <end position="22"/>
    </location>
</feature>
<dbReference type="AlphaFoldDB" id="A0A0C3CID9"/>
<dbReference type="OrthoDB" id="3220614at2759"/>
<gene>
    <name evidence="2" type="ORF">M413DRAFT_22983</name>
</gene>
<reference evidence="2 3" key="1">
    <citation type="submission" date="2014-04" db="EMBL/GenBank/DDBJ databases">
        <authorList>
            <consortium name="DOE Joint Genome Institute"/>
            <person name="Kuo A."/>
            <person name="Gay G."/>
            <person name="Dore J."/>
            <person name="Kohler A."/>
            <person name="Nagy L.G."/>
            <person name="Floudas D."/>
            <person name="Copeland A."/>
            <person name="Barry K.W."/>
            <person name="Cichocki N."/>
            <person name="Veneault-Fourrey C."/>
            <person name="LaButti K."/>
            <person name="Lindquist E.A."/>
            <person name="Lipzen A."/>
            <person name="Lundell T."/>
            <person name="Morin E."/>
            <person name="Murat C."/>
            <person name="Sun H."/>
            <person name="Tunlid A."/>
            <person name="Henrissat B."/>
            <person name="Grigoriev I.V."/>
            <person name="Hibbett D.S."/>
            <person name="Martin F."/>
            <person name="Nordberg H.P."/>
            <person name="Cantor M.N."/>
            <person name="Hua S.X."/>
        </authorList>
    </citation>
    <scope>NUCLEOTIDE SEQUENCE [LARGE SCALE GENOMIC DNA]</scope>
    <source>
        <strain evidence="3">h7</strain>
    </source>
</reference>
<reference evidence="3" key="2">
    <citation type="submission" date="2015-01" db="EMBL/GenBank/DDBJ databases">
        <title>Evolutionary Origins and Diversification of the Mycorrhizal Mutualists.</title>
        <authorList>
            <consortium name="DOE Joint Genome Institute"/>
            <consortium name="Mycorrhizal Genomics Consortium"/>
            <person name="Kohler A."/>
            <person name="Kuo A."/>
            <person name="Nagy L.G."/>
            <person name="Floudas D."/>
            <person name="Copeland A."/>
            <person name="Barry K.W."/>
            <person name="Cichocki N."/>
            <person name="Veneault-Fourrey C."/>
            <person name="LaButti K."/>
            <person name="Lindquist E.A."/>
            <person name="Lipzen A."/>
            <person name="Lundell T."/>
            <person name="Morin E."/>
            <person name="Murat C."/>
            <person name="Riley R."/>
            <person name="Ohm R."/>
            <person name="Sun H."/>
            <person name="Tunlid A."/>
            <person name="Henrissat B."/>
            <person name="Grigoriev I.V."/>
            <person name="Hibbett D.S."/>
            <person name="Martin F."/>
        </authorList>
    </citation>
    <scope>NUCLEOTIDE SEQUENCE [LARGE SCALE GENOMIC DNA]</scope>
    <source>
        <strain evidence="3">h7</strain>
    </source>
</reference>
<dbReference type="HOGENOM" id="CLU_039857_0_0_1"/>
<evidence type="ECO:0000313" key="2">
    <source>
        <dbReference type="EMBL" id="KIM48500.1"/>
    </source>
</evidence>
<sequence length="368" mass="41330">MSSKSESESSDSSTGSSSTRPKHIKEVMTALKHNDQKAPALKPYHHAVHWIPLGINPFANLTAVLFAGLGEEIELEAEDVTEPLEIDKKEELFIFAEIIKMVPNFREILSACAGHHRALLNLIKMLQDSANRARSDDVAKTNTCIVDYLQPLAPEFLNYDKEEVPLPDRTHLEERGWAHLEYGALLYPQILLDSFNPTDYTQTMHDVQIGMSLISESPGSILRLPSSDSVPTNFHGSKDRGRPQIWQEGSGEHGEDVMFNLTRSHRARIVLRGRGWTLEDGAFEYGVFYQNIVRMFEDDHEDDWVKETLAWWQESAPSAAQHTAKKAAQNQVDVAPGEQEKTNVAPGEREEPEVAPGEREQSTPAPKE</sequence>
<feature type="region of interest" description="Disordered" evidence="1">
    <location>
        <begin position="232"/>
        <end position="251"/>
    </location>
</feature>
<dbReference type="Pfam" id="PF20414">
    <property type="entry name" value="DUF6698"/>
    <property type="match status" value="2"/>
</dbReference>
<evidence type="ECO:0000313" key="3">
    <source>
        <dbReference type="Proteomes" id="UP000053424"/>
    </source>
</evidence>
<feature type="compositionally biased region" description="Low complexity" evidence="1">
    <location>
        <begin position="1"/>
        <end position="19"/>
    </location>
</feature>
<keyword evidence="3" id="KW-1185">Reference proteome</keyword>
<organism evidence="2 3">
    <name type="scientific">Hebeloma cylindrosporum</name>
    <dbReference type="NCBI Taxonomy" id="76867"/>
    <lineage>
        <taxon>Eukaryota</taxon>
        <taxon>Fungi</taxon>
        <taxon>Dikarya</taxon>
        <taxon>Basidiomycota</taxon>
        <taxon>Agaricomycotina</taxon>
        <taxon>Agaricomycetes</taxon>
        <taxon>Agaricomycetidae</taxon>
        <taxon>Agaricales</taxon>
        <taxon>Agaricineae</taxon>
        <taxon>Hymenogastraceae</taxon>
        <taxon>Hebeloma</taxon>
    </lineage>
</organism>
<protein>
    <submittedName>
        <fullName evidence="2">Uncharacterized protein</fullName>
    </submittedName>
</protein>
<dbReference type="Proteomes" id="UP000053424">
    <property type="component" value="Unassembled WGS sequence"/>
</dbReference>
<accession>A0A0C3CID9</accession>
<feature type="region of interest" description="Disordered" evidence="1">
    <location>
        <begin position="317"/>
        <end position="368"/>
    </location>
</feature>
<name>A0A0C3CID9_HEBCY</name>
<evidence type="ECO:0000256" key="1">
    <source>
        <dbReference type="SAM" id="MobiDB-lite"/>
    </source>
</evidence>
<dbReference type="EMBL" id="KN831769">
    <property type="protein sequence ID" value="KIM48500.1"/>
    <property type="molecule type" value="Genomic_DNA"/>
</dbReference>
<feature type="compositionally biased region" description="Basic and acidic residues" evidence="1">
    <location>
        <begin position="356"/>
        <end position="368"/>
    </location>
</feature>